<protein>
    <recommendedName>
        <fullName evidence="12">Reverse transcriptase</fullName>
    </recommendedName>
</protein>
<keyword evidence="2" id="KW-0808">Transferase</keyword>
<dbReference type="InterPro" id="IPR041373">
    <property type="entry name" value="RT_RNaseH"/>
</dbReference>
<keyword evidence="1" id="KW-0645">Protease</keyword>
<dbReference type="AlphaFoldDB" id="A0AAQ3X893"/>
<dbReference type="InterPro" id="IPR000477">
    <property type="entry name" value="RT_dom"/>
</dbReference>
<dbReference type="PANTHER" id="PTHR37984">
    <property type="entry name" value="PROTEIN CBG26694"/>
    <property type="match status" value="1"/>
</dbReference>
<evidence type="ECO:0000256" key="4">
    <source>
        <dbReference type="ARBA" id="ARBA00022722"/>
    </source>
</evidence>
<evidence type="ECO:0000259" key="9">
    <source>
        <dbReference type="Pfam" id="PF17917"/>
    </source>
</evidence>
<dbReference type="PANTHER" id="PTHR37984:SF5">
    <property type="entry name" value="PROTEIN NYNRIN-LIKE"/>
    <property type="match status" value="1"/>
</dbReference>
<dbReference type="Gene3D" id="3.10.10.10">
    <property type="entry name" value="HIV Type 1 Reverse Transcriptase, subunit A, domain 1"/>
    <property type="match status" value="1"/>
</dbReference>
<evidence type="ECO:0000256" key="2">
    <source>
        <dbReference type="ARBA" id="ARBA00022679"/>
    </source>
</evidence>
<keyword evidence="5" id="KW-0255">Endonuclease</keyword>
<gene>
    <name evidence="10" type="ORF">U9M48_036276</name>
</gene>
<dbReference type="GO" id="GO:0006508">
    <property type="term" value="P:proteolysis"/>
    <property type="evidence" value="ECO:0007669"/>
    <property type="project" value="UniProtKB-KW"/>
</dbReference>
<evidence type="ECO:0000256" key="1">
    <source>
        <dbReference type="ARBA" id="ARBA00022670"/>
    </source>
</evidence>
<dbReference type="Pfam" id="PF00078">
    <property type="entry name" value="RVT_1"/>
    <property type="match status" value="1"/>
</dbReference>
<name>A0AAQ3X893_PASNO</name>
<proteinExistence type="predicted"/>
<dbReference type="CDD" id="cd01647">
    <property type="entry name" value="RT_LTR"/>
    <property type="match status" value="1"/>
</dbReference>
<dbReference type="SUPFAM" id="SSF56672">
    <property type="entry name" value="DNA/RNA polymerases"/>
    <property type="match status" value="1"/>
</dbReference>
<dbReference type="EMBL" id="CP144752">
    <property type="protein sequence ID" value="WVZ89931.1"/>
    <property type="molecule type" value="Genomic_DNA"/>
</dbReference>
<sequence length="513" mass="59203">MVLPHQGIDIILGMNWMTKNEAVLHVGSRIVQIKSKVTGKVLKVHMPKQKDIEPTANTTELQGIKKIPVVCEFRDVFPEELPRLPPDRDVEFKIDLVPGTAPVSRRPYRMAPDEPKELKTQLQEQLDKGFMCPSSSPWGCPALFIEKKDQGGKRLCMDYRPLNAVTVKNKNPLPHIDIMFDQLAGARVFSKIDLRSGYYQIKIREEDIPKTAFSTRYGLYEYLVMSFGLINAPAFFMYMMNSVFMNELDKFVMVFIDDILIYSKDEKEHEEHLWAVLTRLGEHKLYAKFSKCAFWLKEGVAVDPSKVECVLNWKRPETVTEIRSFLGLAGYYRRFIKDFSKTAKPITSLTKKNARYSWSPHCEEAFQSLKKSLTTAPVLALPDVAKPFDVYCDTSVVHALKIWRHYLLGNTCNIYTDHKSLKHIFTQPEINMRQRRWLELIKEYDLEIHYHPGKANVVADALSRQAHCNVIEIRPTARVICCEIDEIEMATEQLIELYNLITEPTIKEQIIAA</sequence>
<dbReference type="FunFam" id="3.10.10.10:FF:000007">
    <property type="entry name" value="Retrovirus-related Pol polyprotein from transposon 17.6-like Protein"/>
    <property type="match status" value="1"/>
</dbReference>
<dbReference type="GO" id="GO:0004519">
    <property type="term" value="F:endonuclease activity"/>
    <property type="evidence" value="ECO:0007669"/>
    <property type="project" value="UniProtKB-KW"/>
</dbReference>
<dbReference type="InterPro" id="IPR050951">
    <property type="entry name" value="Retrovirus_Pol_polyprotein"/>
</dbReference>
<dbReference type="Gene3D" id="3.30.70.270">
    <property type="match status" value="2"/>
</dbReference>
<keyword evidence="7" id="KW-0695">RNA-directed DNA polymerase</keyword>
<keyword evidence="11" id="KW-1185">Reference proteome</keyword>
<dbReference type="GO" id="GO:0008233">
    <property type="term" value="F:peptidase activity"/>
    <property type="evidence" value="ECO:0007669"/>
    <property type="project" value="UniProtKB-KW"/>
</dbReference>
<organism evidence="10 11">
    <name type="scientific">Paspalum notatum var. saurae</name>
    <dbReference type="NCBI Taxonomy" id="547442"/>
    <lineage>
        <taxon>Eukaryota</taxon>
        <taxon>Viridiplantae</taxon>
        <taxon>Streptophyta</taxon>
        <taxon>Embryophyta</taxon>
        <taxon>Tracheophyta</taxon>
        <taxon>Spermatophyta</taxon>
        <taxon>Magnoliopsida</taxon>
        <taxon>Liliopsida</taxon>
        <taxon>Poales</taxon>
        <taxon>Poaceae</taxon>
        <taxon>PACMAD clade</taxon>
        <taxon>Panicoideae</taxon>
        <taxon>Andropogonodae</taxon>
        <taxon>Paspaleae</taxon>
        <taxon>Paspalinae</taxon>
        <taxon>Paspalum</taxon>
    </lineage>
</organism>
<dbReference type="FunFam" id="3.30.70.270:FF:000020">
    <property type="entry name" value="Transposon Tf2-6 polyprotein-like Protein"/>
    <property type="match status" value="1"/>
</dbReference>
<evidence type="ECO:0000256" key="6">
    <source>
        <dbReference type="ARBA" id="ARBA00022801"/>
    </source>
</evidence>
<evidence type="ECO:0000256" key="7">
    <source>
        <dbReference type="ARBA" id="ARBA00022918"/>
    </source>
</evidence>
<evidence type="ECO:0000256" key="5">
    <source>
        <dbReference type="ARBA" id="ARBA00022759"/>
    </source>
</evidence>
<feature type="domain" description="Reverse transcriptase" evidence="8">
    <location>
        <begin position="145"/>
        <end position="306"/>
    </location>
</feature>
<evidence type="ECO:0000313" key="11">
    <source>
        <dbReference type="Proteomes" id="UP001341281"/>
    </source>
</evidence>
<keyword evidence="6" id="KW-0378">Hydrolase</keyword>
<dbReference type="InterPro" id="IPR043502">
    <property type="entry name" value="DNA/RNA_pol_sf"/>
</dbReference>
<keyword evidence="4" id="KW-0540">Nuclease</keyword>
<dbReference type="InterPro" id="IPR043128">
    <property type="entry name" value="Rev_trsase/Diguanyl_cyclase"/>
</dbReference>
<keyword evidence="3" id="KW-0548">Nucleotidyltransferase</keyword>
<dbReference type="Pfam" id="PF08284">
    <property type="entry name" value="RVP_2"/>
    <property type="match status" value="1"/>
</dbReference>
<evidence type="ECO:0000256" key="3">
    <source>
        <dbReference type="ARBA" id="ARBA00022695"/>
    </source>
</evidence>
<dbReference type="Pfam" id="PF17917">
    <property type="entry name" value="RT_RNaseH"/>
    <property type="match status" value="1"/>
</dbReference>
<dbReference type="Proteomes" id="UP001341281">
    <property type="component" value="Chromosome 08"/>
</dbReference>
<evidence type="ECO:0000259" key="8">
    <source>
        <dbReference type="Pfam" id="PF00078"/>
    </source>
</evidence>
<dbReference type="CDD" id="cd09274">
    <property type="entry name" value="RNase_HI_RT_Ty3"/>
    <property type="match status" value="1"/>
</dbReference>
<reference evidence="10 11" key="1">
    <citation type="submission" date="2024-02" db="EMBL/GenBank/DDBJ databases">
        <title>High-quality chromosome-scale genome assembly of Pensacola bahiagrass (Paspalum notatum Flugge var. saurae).</title>
        <authorList>
            <person name="Vega J.M."/>
            <person name="Podio M."/>
            <person name="Orjuela J."/>
            <person name="Siena L.A."/>
            <person name="Pessino S.C."/>
            <person name="Combes M.C."/>
            <person name="Mariac C."/>
            <person name="Albertini E."/>
            <person name="Pupilli F."/>
            <person name="Ortiz J.P.A."/>
            <person name="Leblanc O."/>
        </authorList>
    </citation>
    <scope>NUCLEOTIDE SEQUENCE [LARGE SCALE GENOMIC DNA]</scope>
    <source>
        <strain evidence="10">R1</strain>
        <tissue evidence="10">Leaf</tissue>
    </source>
</reference>
<accession>A0AAQ3X893</accession>
<feature type="domain" description="Reverse transcriptase RNase H-like" evidence="9">
    <location>
        <begin position="395"/>
        <end position="444"/>
    </location>
</feature>
<dbReference type="GO" id="GO:0003964">
    <property type="term" value="F:RNA-directed DNA polymerase activity"/>
    <property type="evidence" value="ECO:0007669"/>
    <property type="project" value="UniProtKB-KW"/>
</dbReference>
<evidence type="ECO:0000313" key="10">
    <source>
        <dbReference type="EMBL" id="WVZ89931.1"/>
    </source>
</evidence>
<evidence type="ECO:0008006" key="12">
    <source>
        <dbReference type="Google" id="ProtNLM"/>
    </source>
</evidence>